<dbReference type="KEGG" id="pgri:PgNI_06688"/>
<reference evidence="2" key="3">
    <citation type="submission" date="2025-08" db="UniProtKB">
        <authorList>
            <consortium name="RefSeq"/>
        </authorList>
    </citation>
    <scope>IDENTIFICATION</scope>
    <source>
        <strain evidence="2">NI907</strain>
    </source>
</reference>
<organism evidence="1 2">
    <name type="scientific">Pyricularia grisea</name>
    <name type="common">Crabgrass-specific blast fungus</name>
    <name type="synonym">Magnaporthe grisea</name>
    <dbReference type="NCBI Taxonomy" id="148305"/>
    <lineage>
        <taxon>Eukaryota</taxon>
        <taxon>Fungi</taxon>
        <taxon>Dikarya</taxon>
        <taxon>Ascomycota</taxon>
        <taxon>Pezizomycotina</taxon>
        <taxon>Sordariomycetes</taxon>
        <taxon>Sordariomycetidae</taxon>
        <taxon>Magnaporthales</taxon>
        <taxon>Pyriculariaceae</taxon>
        <taxon>Pyricularia</taxon>
    </lineage>
</organism>
<accession>A0A6P8B7E8</accession>
<gene>
    <name evidence="2" type="ORF">PgNI_06688</name>
</gene>
<dbReference type="Proteomes" id="UP000515153">
    <property type="component" value="Chromosome I"/>
</dbReference>
<evidence type="ECO:0000313" key="2">
    <source>
        <dbReference type="RefSeq" id="XP_030983058.1"/>
    </source>
</evidence>
<reference evidence="1 2" key="1">
    <citation type="journal article" date="2019" name="Mol. Biol. Evol.">
        <title>Blast fungal genomes show frequent chromosomal changes, gene gains and losses, and effector gene turnover.</title>
        <authorList>
            <person name="Gomez Luciano L.B."/>
            <person name="Jason Tsai I."/>
            <person name="Chuma I."/>
            <person name="Tosa Y."/>
            <person name="Chen Y.H."/>
            <person name="Li J.Y."/>
            <person name="Li M.Y."/>
            <person name="Jade Lu M.Y."/>
            <person name="Nakayashiki H."/>
            <person name="Li W.H."/>
        </authorList>
    </citation>
    <scope>NUCLEOTIDE SEQUENCE [LARGE SCALE GENOMIC DNA]</scope>
    <source>
        <strain evidence="1 2">NI907</strain>
    </source>
</reference>
<proteinExistence type="predicted"/>
<evidence type="ECO:0000313" key="1">
    <source>
        <dbReference type="Proteomes" id="UP000515153"/>
    </source>
</evidence>
<dbReference type="RefSeq" id="XP_030983058.1">
    <property type="nucleotide sequence ID" value="XM_031126709.1"/>
</dbReference>
<sequence length="106" mass="11667">MKLVGMRGPCSPLFLFATFLAKQQARLSMFIVMQLRVQLMPWGLESSGQRKKNRTDERKWTPKGLWANHYELGKLGLHLLVLADFDSGAPPESVPSAGAAVGGLDV</sequence>
<protein>
    <submittedName>
        <fullName evidence="2">Uncharacterized protein</fullName>
    </submittedName>
</protein>
<dbReference type="AlphaFoldDB" id="A0A6P8B7E8"/>
<name>A0A6P8B7E8_PYRGI</name>
<reference evidence="2" key="2">
    <citation type="submission" date="2019-10" db="EMBL/GenBank/DDBJ databases">
        <authorList>
            <consortium name="NCBI Genome Project"/>
        </authorList>
    </citation>
    <scope>NUCLEOTIDE SEQUENCE</scope>
    <source>
        <strain evidence="2">NI907</strain>
    </source>
</reference>
<dbReference type="GeneID" id="41961618"/>
<keyword evidence="1" id="KW-1185">Reference proteome</keyword>